<accession>A0A2K4Y2U2</accession>
<reference evidence="2 4" key="3">
    <citation type="submission" date="2018-07" db="EMBL/GenBank/DDBJ databases">
        <title>Mechanisms of high-level aminoglycoside resistance among Gram-negative pathogens in Brazil.</title>
        <authorList>
            <person name="Ballaben A.S."/>
            <person name="Darini A.L.C."/>
            <person name="Doi Y."/>
        </authorList>
    </citation>
    <scope>NUCLEOTIDE SEQUENCE [LARGE SCALE GENOMIC DNA]</scope>
    <source>
        <strain evidence="2 4">B2-305</strain>
    </source>
</reference>
<sequence length="92" mass="10197">MDKQLKDLVKKAGTFAREKNGGLSHRIRTKLDEIKPAIAVLAQERLTPSDIREFIQKETGMKIGIQSLRRYLKDSLNYPPNGSGGKDSAAGE</sequence>
<comment type="caution">
    <text evidence="2">The sequence shown here is derived from an EMBL/GenBank/DDBJ whole genome shotgun (WGS) entry which is preliminary data.</text>
</comment>
<gene>
    <name evidence="2" type="ORF">DT376_08835</name>
    <name evidence="1" type="ORF">PAERUG_P19_London_7_VIM_2_05_10_05131</name>
</gene>
<evidence type="ECO:0000313" key="4">
    <source>
        <dbReference type="Proteomes" id="UP000253594"/>
    </source>
</evidence>
<proteinExistence type="predicted"/>
<name>A0A2K4Y2U2_PSEAI</name>
<dbReference type="AlphaFoldDB" id="A0A2K4Y2U2"/>
<evidence type="ECO:0000313" key="1">
    <source>
        <dbReference type="EMBL" id="CRP65181.1"/>
    </source>
</evidence>
<reference evidence="1" key="2">
    <citation type="submission" date="2015-06" db="EMBL/GenBank/DDBJ databases">
        <authorList>
            <person name="Radhakrishnan R."/>
            <person name="Underwood A."/>
            <person name="Al-Shahib A."/>
        </authorList>
    </citation>
    <scope>NUCLEOTIDE SEQUENCE</scope>
    <source>
        <strain evidence="1">P19_London_7_VIM_2_05_10</strain>
    </source>
</reference>
<evidence type="ECO:0000313" key="3">
    <source>
        <dbReference type="Proteomes" id="UP000045039"/>
    </source>
</evidence>
<protein>
    <submittedName>
        <fullName evidence="2">Uncharacterized protein</fullName>
    </submittedName>
</protein>
<dbReference type="RefSeq" id="WP_023100648.1">
    <property type="nucleotide sequence ID" value="NZ_BSAZ01000023.1"/>
</dbReference>
<dbReference type="Proteomes" id="UP000253594">
    <property type="component" value="Unassembled WGS sequence"/>
</dbReference>
<reference evidence="3" key="1">
    <citation type="submission" date="2015-06" db="EMBL/GenBank/DDBJ databases">
        <authorList>
            <person name="Radhakrishnan Rajesh"/>
            <person name="Underwood Anthony"/>
            <person name="Al-Shahib Ali"/>
        </authorList>
    </citation>
    <scope>NUCLEOTIDE SEQUENCE [LARGE SCALE GENOMIC DNA]</scope>
    <source>
        <strain evidence="3">P19_London_7_VIM_2_05_10</strain>
    </source>
</reference>
<dbReference type="Proteomes" id="UP000045039">
    <property type="component" value="Unassembled WGS sequence"/>
</dbReference>
<organism evidence="2 4">
    <name type="scientific">Pseudomonas aeruginosa</name>
    <dbReference type="NCBI Taxonomy" id="287"/>
    <lineage>
        <taxon>Bacteria</taxon>
        <taxon>Pseudomonadati</taxon>
        <taxon>Pseudomonadota</taxon>
        <taxon>Gammaproteobacteria</taxon>
        <taxon>Pseudomonadales</taxon>
        <taxon>Pseudomonadaceae</taxon>
        <taxon>Pseudomonas</taxon>
    </lineage>
</organism>
<dbReference type="EMBL" id="CVVU01000234">
    <property type="protein sequence ID" value="CRP65181.1"/>
    <property type="molecule type" value="Genomic_DNA"/>
</dbReference>
<dbReference type="EMBL" id="QORE01000213">
    <property type="protein sequence ID" value="RCI75213.1"/>
    <property type="molecule type" value="Genomic_DNA"/>
</dbReference>
<evidence type="ECO:0000313" key="2">
    <source>
        <dbReference type="EMBL" id="RCI75213.1"/>
    </source>
</evidence>